<dbReference type="OrthoDB" id="10064318at2759"/>
<protein>
    <submittedName>
        <fullName evidence="10">Sorting nexin-8</fullName>
    </submittedName>
</protein>
<keyword evidence="5" id="KW-0472">Membrane</keyword>
<dbReference type="KEGG" id="hai:109380141"/>
<dbReference type="InterPro" id="IPR036871">
    <property type="entry name" value="PX_dom_sf"/>
</dbReference>
<comment type="subcellular location">
    <subcellularLocation>
        <location evidence="1">Membrane</location>
        <topology evidence="1">Peripheral membrane protein</topology>
        <orientation evidence="1">Cytoplasmic side</orientation>
    </subcellularLocation>
</comment>
<dbReference type="Proteomes" id="UP000694851">
    <property type="component" value="Unplaced"/>
</dbReference>
<evidence type="ECO:0000256" key="4">
    <source>
        <dbReference type="ARBA" id="ARBA00022927"/>
    </source>
</evidence>
<dbReference type="SUPFAM" id="SSF64268">
    <property type="entry name" value="PX domain"/>
    <property type="match status" value="1"/>
</dbReference>
<reference evidence="10" key="1">
    <citation type="submission" date="2025-08" db="UniProtKB">
        <authorList>
            <consortium name="RefSeq"/>
        </authorList>
    </citation>
    <scope>IDENTIFICATION</scope>
    <source>
        <tissue evidence="10">Muscle</tissue>
    </source>
</reference>
<dbReference type="CTD" id="29886"/>
<dbReference type="GO" id="GO:0005829">
    <property type="term" value="C:cytosol"/>
    <property type="evidence" value="ECO:0007669"/>
    <property type="project" value="GOC"/>
</dbReference>
<dbReference type="GO" id="GO:0035091">
    <property type="term" value="F:phosphatidylinositol binding"/>
    <property type="evidence" value="ECO:0007669"/>
    <property type="project" value="InterPro"/>
</dbReference>
<evidence type="ECO:0000256" key="6">
    <source>
        <dbReference type="SAM" id="MobiDB-lite"/>
    </source>
</evidence>
<dbReference type="GO" id="GO:0006886">
    <property type="term" value="P:intracellular protein transport"/>
    <property type="evidence" value="ECO:0007669"/>
    <property type="project" value="TreeGrafter"/>
</dbReference>
<feature type="compositionally biased region" description="Basic and acidic residues" evidence="6">
    <location>
        <begin position="79"/>
        <end position="88"/>
    </location>
</feature>
<dbReference type="Pfam" id="PF19566">
    <property type="entry name" value="Snx8_BAR_dom"/>
    <property type="match status" value="1"/>
</dbReference>
<evidence type="ECO:0000313" key="9">
    <source>
        <dbReference type="Proteomes" id="UP000694851"/>
    </source>
</evidence>
<dbReference type="FunFam" id="1.20.1270.60:FF:000049">
    <property type="entry name" value="Sorting nexin 8"/>
    <property type="match status" value="1"/>
</dbReference>
<dbReference type="CDD" id="cd07597">
    <property type="entry name" value="BAR_SNX8"/>
    <property type="match status" value="1"/>
</dbReference>
<evidence type="ECO:0000313" key="10">
    <source>
        <dbReference type="RefSeq" id="XP_019492963.1"/>
    </source>
</evidence>
<dbReference type="Pfam" id="PF00787">
    <property type="entry name" value="PX"/>
    <property type="match status" value="1"/>
</dbReference>
<feature type="region of interest" description="Disordered" evidence="6">
    <location>
        <begin position="46"/>
        <end position="93"/>
    </location>
</feature>
<dbReference type="GO" id="GO:0034498">
    <property type="term" value="P:early endosome to Golgi transport"/>
    <property type="evidence" value="ECO:0007669"/>
    <property type="project" value="TreeGrafter"/>
</dbReference>
<feature type="compositionally biased region" description="Basic and acidic residues" evidence="6">
    <location>
        <begin position="46"/>
        <end position="55"/>
    </location>
</feature>
<organism evidence="9 10">
    <name type="scientific">Hipposideros armiger</name>
    <name type="common">Great Himalayan leaf-nosed bat</name>
    <dbReference type="NCBI Taxonomy" id="186990"/>
    <lineage>
        <taxon>Eukaryota</taxon>
        <taxon>Metazoa</taxon>
        <taxon>Chordata</taxon>
        <taxon>Craniata</taxon>
        <taxon>Vertebrata</taxon>
        <taxon>Euteleostomi</taxon>
        <taxon>Mammalia</taxon>
        <taxon>Eutheria</taxon>
        <taxon>Laurasiatheria</taxon>
        <taxon>Chiroptera</taxon>
        <taxon>Yinpterochiroptera</taxon>
        <taxon>Rhinolophoidea</taxon>
        <taxon>Hipposideridae</taxon>
        <taxon>Hipposideros</taxon>
    </lineage>
</organism>
<dbReference type="AlphaFoldDB" id="A0A8B7QYT4"/>
<proteinExistence type="inferred from homology"/>
<keyword evidence="9" id="KW-1185">Reference proteome</keyword>
<dbReference type="Gene3D" id="1.20.1270.60">
    <property type="entry name" value="Arfaptin homology (AH) domain/BAR domain"/>
    <property type="match status" value="1"/>
</dbReference>
<dbReference type="InterPro" id="IPR045734">
    <property type="entry name" value="Snx8_BAR_dom"/>
</dbReference>
<evidence type="ECO:0000256" key="3">
    <source>
        <dbReference type="ARBA" id="ARBA00022448"/>
    </source>
</evidence>
<feature type="domain" description="Sorting nexin 8/Mvp1 BAR" evidence="8">
    <location>
        <begin position="368"/>
        <end position="614"/>
    </location>
</feature>
<dbReference type="GO" id="GO:0031901">
    <property type="term" value="C:early endosome membrane"/>
    <property type="evidence" value="ECO:0007669"/>
    <property type="project" value="TreeGrafter"/>
</dbReference>
<gene>
    <name evidence="10" type="primary">SNX8</name>
</gene>
<dbReference type="PANTHER" id="PTHR46571:SF1">
    <property type="entry name" value="SORTING NEXIN-8"/>
    <property type="match status" value="1"/>
</dbReference>
<evidence type="ECO:0000259" key="8">
    <source>
        <dbReference type="Pfam" id="PF19566"/>
    </source>
</evidence>
<accession>A0A8B7QYT4</accession>
<evidence type="ECO:0000256" key="1">
    <source>
        <dbReference type="ARBA" id="ARBA00004287"/>
    </source>
</evidence>
<sequence>MLEGNFCAWASPSNHQPACWLVYTTAAVPLAHKVYLHQLPFQNSGTEERQKHAEQKAPSGYILGSSSNDCDDLPTPQVGERRDPDPRRMQVPQGNPLLLSHTLQELLARDTVQVELIPQKKGLFLKHVEYEVSSQTFWLGAVLGHSRIEQKVQRFPITLTLHMHSLPHDHHPHRTGTLVAPDNLHRHGIVTRACGWHLGSLWWCAFCGFAAVHVAEGWQQGCSTSPSAIRGHSCRDQILLIETNRLRGFPRQFLTLVCLWGQGEEVGDCCLWVCCPVPWADRVACSWPLSQHGPCRAGGGHVHQAVCVTCALSSADREFIEARRRALKRFINLVARHPRFCEDVVLKLFLAFSGPDVQSKLKESAQGVGDEFMNCKLATRAKDFLPADIQTQFAVSRELIRNIYNSFYKIRDRTERIATRAIDNAADLLIFGKELSALGSDTTPLPSWTTLSSSTWGSLKHALRGLSVEFALLADKAAQQGKQEENDVVEKLNLFLDLLQSYRDLCERHEKGVLHKHQRALHKYTLMKRQMSAAVHGREPESVEQLESRIVEQENAIQTMELRNHFSLYCLHQEMQLVHTHLPLTSHILGAFVNSQIQGHKEMSKVWDDLKPKLHCLFAGPNSTLTPPRSPRDGLSPH</sequence>
<dbReference type="RefSeq" id="XP_019492963.1">
    <property type="nucleotide sequence ID" value="XM_019637418.1"/>
</dbReference>
<dbReference type="Gene3D" id="3.30.1520.10">
    <property type="entry name" value="Phox-like domain"/>
    <property type="match status" value="1"/>
</dbReference>
<keyword evidence="4" id="KW-0653">Protein transport</keyword>
<dbReference type="InterPro" id="IPR001683">
    <property type="entry name" value="PX_dom"/>
</dbReference>
<name>A0A8B7QYT4_HIPAR</name>
<dbReference type="InterPro" id="IPR027267">
    <property type="entry name" value="AH/BAR_dom_sf"/>
</dbReference>
<evidence type="ECO:0000256" key="5">
    <source>
        <dbReference type="ARBA" id="ARBA00023136"/>
    </source>
</evidence>
<comment type="similarity">
    <text evidence="2">Belongs to the sorting nexin family.</text>
</comment>
<evidence type="ECO:0000259" key="7">
    <source>
        <dbReference type="Pfam" id="PF00787"/>
    </source>
</evidence>
<evidence type="ECO:0000256" key="2">
    <source>
        <dbReference type="ARBA" id="ARBA00010883"/>
    </source>
</evidence>
<dbReference type="GeneID" id="109380141"/>
<feature type="domain" description="PX" evidence="7">
    <location>
        <begin position="314"/>
        <end position="352"/>
    </location>
</feature>
<dbReference type="PANTHER" id="PTHR46571">
    <property type="entry name" value="SORTING NEXIN-8"/>
    <property type="match status" value="1"/>
</dbReference>
<keyword evidence="3" id="KW-0813">Transport</keyword>
<dbReference type="InterPro" id="IPR028662">
    <property type="entry name" value="SNX8/Mvp1"/>
</dbReference>